<dbReference type="RefSeq" id="WP_144117853.1">
    <property type="nucleotide sequence ID" value="NZ_JACHGE010000008.1"/>
</dbReference>
<reference evidence="3 4" key="2">
    <citation type="submission" date="2019-07" db="EMBL/GenBank/DDBJ databases">
        <title>Algibacter marinivivus sp. nov., isolated from the surface of a marine red alga.</title>
        <authorList>
            <person name="Zhong X."/>
            <person name="Xu W."/>
            <person name="Zhang Y."/>
            <person name="Zhang Q."/>
            <person name="Du Z."/>
        </authorList>
    </citation>
    <scope>NUCLEOTIDE SEQUENCE [LARGE SCALE GENOMIC DNA]</scope>
    <source>
        <strain evidence="3 4">RU-4-M-4</strain>
    </source>
</reference>
<organism evidence="2 5">
    <name type="scientific">Algibacter amylolyticus</name>
    <dbReference type="NCBI Taxonomy" id="1608400"/>
    <lineage>
        <taxon>Bacteria</taxon>
        <taxon>Pseudomonadati</taxon>
        <taxon>Bacteroidota</taxon>
        <taxon>Flavobacteriia</taxon>
        <taxon>Flavobacteriales</taxon>
        <taxon>Flavobacteriaceae</taxon>
        <taxon>Algibacter</taxon>
    </lineage>
</organism>
<proteinExistence type="predicted"/>
<dbReference type="PROSITE" id="PS51186">
    <property type="entry name" value="GNAT"/>
    <property type="match status" value="1"/>
</dbReference>
<dbReference type="InterPro" id="IPR016181">
    <property type="entry name" value="Acyl_CoA_acyltransferase"/>
</dbReference>
<dbReference type="Pfam" id="PF13508">
    <property type="entry name" value="Acetyltransf_7"/>
    <property type="match status" value="1"/>
</dbReference>
<evidence type="ECO:0000313" key="2">
    <source>
        <dbReference type="EMBL" id="KAA5821924.1"/>
    </source>
</evidence>
<accession>A0A5M7B340</accession>
<reference evidence="2" key="3">
    <citation type="submission" date="2019-09" db="EMBL/GenBank/DDBJ databases">
        <authorList>
            <person name="Zhang D.-C."/>
        </authorList>
    </citation>
    <scope>NUCLEOTIDE SEQUENCE</scope>
    <source>
        <strain evidence="2">RU-4-M-4</strain>
    </source>
</reference>
<name>A0A5M7B340_9FLAO</name>
<keyword evidence="4" id="KW-1185">Reference proteome</keyword>
<dbReference type="Gene3D" id="3.40.630.30">
    <property type="match status" value="1"/>
</dbReference>
<dbReference type="OrthoDB" id="7585366at2"/>
<gene>
    <name evidence="2" type="ORF">F2B50_15565</name>
    <name evidence="3" type="ORF">FPF71_15565</name>
</gene>
<protein>
    <submittedName>
        <fullName evidence="2">GNAT family N-acetyltransferase</fullName>
    </submittedName>
</protein>
<dbReference type="EMBL" id="VMBF01000010">
    <property type="protein sequence ID" value="TSJ73208.1"/>
    <property type="molecule type" value="Genomic_DNA"/>
</dbReference>
<dbReference type="Proteomes" id="UP000322315">
    <property type="component" value="Unassembled WGS sequence"/>
</dbReference>
<evidence type="ECO:0000259" key="1">
    <source>
        <dbReference type="PROSITE" id="PS51186"/>
    </source>
</evidence>
<keyword evidence="2" id="KW-0808">Transferase</keyword>
<comment type="caution">
    <text evidence="2">The sequence shown here is derived from an EMBL/GenBank/DDBJ whole genome shotgun (WGS) entry which is preliminary data.</text>
</comment>
<reference evidence="2 5" key="1">
    <citation type="journal article" date="2015" name="Int. J. Syst. Evol. Microbiol.">
        <title>Algibacter amylolyticus sp. nov., isolated from intertidal sediment.</title>
        <authorList>
            <person name="Zhang D.C."/>
            <person name="Wu J."/>
            <person name="Neuner K."/>
            <person name="Yao J."/>
            <person name="Margesin R."/>
        </authorList>
    </citation>
    <scope>NUCLEOTIDE SEQUENCE [LARGE SCALE GENOMIC DNA]</scope>
    <source>
        <strain evidence="2 5">RU-4-M-4</strain>
    </source>
</reference>
<dbReference type="CDD" id="cd04301">
    <property type="entry name" value="NAT_SF"/>
    <property type="match status" value="1"/>
</dbReference>
<dbReference type="Proteomes" id="UP000315145">
    <property type="component" value="Unassembled WGS sequence"/>
</dbReference>
<sequence>MTIKTYDAFTRLSFMDINRITNFIHDNSGDFKDSKSAIQKAIKYAAKEIPGLGGYVFIMQKNDDILGVVVVNRTGMNEYLSENILVYLAVKQGFRKSGIAKALIKHTINYCSGEISIHININDPVIKLFQKQGFKTRNIELRLDRLSFQNK</sequence>
<feature type="domain" description="N-acetyltransferase" evidence="1">
    <location>
        <begin position="1"/>
        <end position="151"/>
    </location>
</feature>
<dbReference type="EMBL" id="VWRS01000010">
    <property type="protein sequence ID" value="KAA5821924.1"/>
    <property type="molecule type" value="Genomic_DNA"/>
</dbReference>
<dbReference type="GO" id="GO:0016747">
    <property type="term" value="F:acyltransferase activity, transferring groups other than amino-acyl groups"/>
    <property type="evidence" value="ECO:0007669"/>
    <property type="project" value="InterPro"/>
</dbReference>
<evidence type="ECO:0000313" key="3">
    <source>
        <dbReference type="EMBL" id="TSJ73208.1"/>
    </source>
</evidence>
<evidence type="ECO:0000313" key="4">
    <source>
        <dbReference type="Proteomes" id="UP000315145"/>
    </source>
</evidence>
<dbReference type="InterPro" id="IPR000182">
    <property type="entry name" value="GNAT_dom"/>
</dbReference>
<dbReference type="SUPFAM" id="SSF55729">
    <property type="entry name" value="Acyl-CoA N-acyltransferases (Nat)"/>
    <property type="match status" value="1"/>
</dbReference>
<dbReference type="AlphaFoldDB" id="A0A5M7B340"/>
<evidence type="ECO:0000313" key="5">
    <source>
        <dbReference type="Proteomes" id="UP000322315"/>
    </source>
</evidence>